<dbReference type="AlphaFoldDB" id="A0ABD2PSK7"/>
<gene>
    <name evidence="2" type="ORF">Ciccas_011735</name>
</gene>
<keyword evidence="3" id="KW-1185">Reference proteome</keyword>
<feature type="region of interest" description="Disordered" evidence="1">
    <location>
        <begin position="1"/>
        <end position="35"/>
    </location>
</feature>
<protein>
    <submittedName>
        <fullName evidence="2">Uncharacterized protein</fullName>
    </submittedName>
</protein>
<name>A0ABD2PSK7_9PLAT</name>
<comment type="caution">
    <text evidence="2">The sequence shown here is derived from an EMBL/GenBank/DDBJ whole genome shotgun (WGS) entry which is preliminary data.</text>
</comment>
<sequence length="229" mass="26444">MTTTLTHSYNAGSPSVRKSANSEFGNSVTPLEGEASQDLNNKLKSKIRIRRRSDAEASISCRCEKCHQEVAKLLTGTCKYKVFFKLSNYDKCPCENHKQQKAEIRQGIQKLPLCETVRDCIRIDISVQKPEDKSKPLEFKTEEKKYINEGSVKVFCAEELTSCNKWMITFILARMGFREKYEIGKEETTSLNIGQRSDSKLADTLLKEYDFVIIWLYQGLEFLLEFYFK</sequence>
<evidence type="ECO:0000313" key="3">
    <source>
        <dbReference type="Proteomes" id="UP001626550"/>
    </source>
</evidence>
<evidence type="ECO:0000256" key="1">
    <source>
        <dbReference type="SAM" id="MobiDB-lite"/>
    </source>
</evidence>
<reference evidence="2 3" key="1">
    <citation type="submission" date="2024-11" db="EMBL/GenBank/DDBJ databases">
        <title>Adaptive evolution of stress response genes in parasites aligns with host niche diversity.</title>
        <authorList>
            <person name="Hahn C."/>
            <person name="Resl P."/>
        </authorList>
    </citation>
    <scope>NUCLEOTIDE SEQUENCE [LARGE SCALE GENOMIC DNA]</scope>
    <source>
        <strain evidence="2">EGGRZ-B1_66</strain>
        <tissue evidence="2">Body</tissue>
    </source>
</reference>
<accession>A0ABD2PSK7</accession>
<proteinExistence type="predicted"/>
<feature type="compositionally biased region" description="Polar residues" evidence="1">
    <location>
        <begin position="1"/>
        <end position="29"/>
    </location>
</feature>
<organism evidence="2 3">
    <name type="scientific">Cichlidogyrus casuarinus</name>
    <dbReference type="NCBI Taxonomy" id="1844966"/>
    <lineage>
        <taxon>Eukaryota</taxon>
        <taxon>Metazoa</taxon>
        <taxon>Spiralia</taxon>
        <taxon>Lophotrochozoa</taxon>
        <taxon>Platyhelminthes</taxon>
        <taxon>Monogenea</taxon>
        <taxon>Monopisthocotylea</taxon>
        <taxon>Dactylogyridea</taxon>
        <taxon>Ancyrocephalidae</taxon>
        <taxon>Cichlidogyrus</taxon>
    </lineage>
</organism>
<dbReference type="EMBL" id="JBJKFK010003615">
    <property type="protein sequence ID" value="KAL3309717.1"/>
    <property type="molecule type" value="Genomic_DNA"/>
</dbReference>
<dbReference type="Proteomes" id="UP001626550">
    <property type="component" value="Unassembled WGS sequence"/>
</dbReference>
<evidence type="ECO:0000313" key="2">
    <source>
        <dbReference type="EMBL" id="KAL3309717.1"/>
    </source>
</evidence>